<dbReference type="InterPro" id="IPR009384">
    <property type="entry name" value="SwrD-like"/>
</dbReference>
<reference evidence="1 2" key="1">
    <citation type="submission" date="2016-11" db="EMBL/GenBank/DDBJ databases">
        <authorList>
            <person name="Varghese N."/>
            <person name="Submissions S."/>
        </authorList>
    </citation>
    <scope>NUCLEOTIDE SEQUENCE [LARGE SCALE GENOMIC DNA]</scope>
    <source>
        <strain evidence="1 2">DSM 19027</strain>
    </source>
</reference>
<evidence type="ECO:0000313" key="1">
    <source>
        <dbReference type="EMBL" id="SHJ02819.1"/>
    </source>
</evidence>
<dbReference type="Proteomes" id="UP000324781">
    <property type="component" value="Unassembled WGS sequence"/>
</dbReference>
<sequence length="74" mass="8333">MIKVSRFNGTSFVINCEWIETVEATPDTVITLVNGKKYVVNESVDDIIAAVVEYKQKAGFINRLINTQPENDDK</sequence>
<accession>A0A1M6FYX9</accession>
<dbReference type="AlphaFoldDB" id="A0A1M6FYX9"/>
<dbReference type="RefSeq" id="WP_149678610.1">
    <property type="nucleotide sequence ID" value="NZ_DAONMB010000008.1"/>
</dbReference>
<organism evidence="1 2">
    <name type="scientific">Thermoclostridium caenicola</name>
    <dbReference type="NCBI Taxonomy" id="659425"/>
    <lineage>
        <taxon>Bacteria</taxon>
        <taxon>Bacillati</taxon>
        <taxon>Bacillota</taxon>
        <taxon>Clostridia</taxon>
        <taxon>Eubacteriales</taxon>
        <taxon>Oscillospiraceae</taxon>
        <taxon>Thermoclostridium</taxon>
    </lineage>
</organism>
<keyword evidence="2" id="KW-1185">Reference proteome</keyword>
<name>A0A1M6FYX9_9FIRM</name>
<dbReference type="Pfam" id="PF06289">
    <property type="entry name" value="FlbD"/>
    <property type="match status" value="1"/>
</dbReference>
<dbReference type="PANTHER" id="PTHR39185:SF1">
    <property type="entry name" value="SWARMING MOTILITY PROTEIN SWRD"/>
    <property type="match status" value="1"/>
</dbReference>
<dbReference type="PANTHER" id="PTHR39185">
    <property type="entry name" value="SWARMING MOTILITY PROTEIN SWRD"/>
    <property type="match status" value="1"/>
</dbReference>
<keyword evidence="1" id="KW-0282">Flagellum</keyword>
<gene>
    <name evidence="1" type="ORF">SAMN05444373_102014</name>
</gene>
<evidence type="ECO:0000313" key="2">
    <source>
        <dbReference type="Proteomes" id="UP000324781"/>
    </source>
</evidence>
<keyword evidence="1" id="KW-0969">Cilium</keyword>
<proteinExistence type="predicted"/>
<protein>
    <submittedName>
        <fullName evidence="1">Flagellar protein FlbD</fullName>
    </submittedName>
</protein>
<dbReference type="OrthoDB" id="9799862at2"/>
<keyword evidence="1" id="KW-0966">Cell projection</keyword>
<dbReference type="EMBL" id="FQZP01000020">
    <property type="protein sequence ID" value="SHJ02819.1"/>
    <property type="molecule type" value="Genomic_DNA"/>
</dbReference>